<proteinExistence type="predicted"/>
<keyword evidence="1" id="KW-0732">Signal</keyword>
<sequence length="143" mass="15951">MAWTHFLIFSLFLQGALGGLICEELPVEMCSFSISSSRKRCLLENYAEKGGSTGYQCKTSEVDVINNISDWVETEECITACGVDRNSVGISSDSLLDSKFTAKLCSSVCYDCPYMGDLYFNLALGEGKILEFHFPLRMKVFYT</sequence>
<feature type="chain" id="PRO_5042990175" evidence="1">
    <location>
        <begin position="19"/>
        <end position="143"/>
    </location>
</feature>
<dbReference type="Proteomes" id="UP001370490">
    <property type="component" value="Unassembled WGS sequence"/>
</dbReference>
<accession>A0AAN8ZIZ7</accession>
<reference evidence="2 3" key="1">
    <citation type="submission" date="2023-12" db="EMBL/GenBank/DDBJ databases">
        <title>A high-quality genome assembly for Dillenia turbinata (Dilleniales).</title>
        <authorList>
            <person name="Chanderbali A."/>
        </authorList>
    </citation>
    <scope>NUCLEOTIDE SEQUENCE [LARGE SCALE GENOMIC DNA]</scope>
    <source>
        <strain evidence="2">LSX21</strain>
        <tissue evidence="2">Leaf</tissue>
    </source>
</reference>
<evidence type="ECO:0000313" key="2">
    <source>
        <dbReference type="EMBL" id="KAK6935778.1"/>
    </source>
</evidence>
<dbReference type="PANTHER" id="PTHR33649">
    <property type="entry name" value="PAR1 PROTEIN"/>
    <property type="match status" value="1"/>
</dbReference>
<comment type="caution">
    <text evidence="2">The sequence shown here is derived from an EMBL/GenBank/DDBJ whole genome shotgun (WGS) entry which is preliminary data.</text>
</comment>
<keyword evidence="3" id="KW-1185">Reference proteome</keyword>
<evidence type="ECO:0000256" key="1">
    <source>
        <dbReference type="SAM" id="SignalP"/>
    </source>
</evidence>
<gene>
    <name evidence="2" type="ORF">RJ641_032808</name>
</gene>
<dbReference type="Pfam" id="PF06521">
    <property type="entry name" value="PAR1"/>
    <property type="match status" value="1"/>
</dbReference>
<dbReference type="EMBL" id="JBAMMX010000007">
    <property type="protein sequence ID" value="KAK6935778.1"/>
    <property type="molecule type" value="Genomic_DNA"/>
</dbReference>
<dbReference type="InterPro" id="IPR009489">
    <property type="entry name" value="PAR1"/>
</dbReference>
<organism evidence="2 3">
    <name type="scientific">Dillenia turbinata</name>
    <dbReference type="NCBI Taxonomy" id="194707"/>
    <lineage>
        <taxon>Eukaryota</taxon>
        <taxon>Viridiplantae</taxon>
        <taxon>Streptophyta</taxon>
        <taxon>Embryophyta</taxon>
        <taxon>Tracheophyta</taxon>
        <taxon>Spermatophyta</taxon>
        <taxon>Magnoliopsida</taxon>
        <taxon>eudicotyledons</taxon>
        <taxon>Gunneridae</taxon>
        <taxon>Pentapetalae</taxon>
        <taxon>Dilleniales</taxon>
        <taxon>Dilleniaceae</taxon>
        <taxon>Dillenia</taxon>
    </lineage>
</organism>
<dbReference type="PANTHER" id="PTHR33649:SF4">
    <property type="entry name" value="PAR1 PROTEIN"/>
    <property type="match status" value="1"/>
</dbReference>
<evidence type="ECO:0000313" key="3">
    <source>
        <dbReference type="Proteomes" id="UP001370490"/>
    </source>
</evidence>
<protein>
    <submittedName>
        <fullName evidence="2">PAR1</fullName>
    </submittedName>
</protein>
<name>A0AAN8ZIZ7_9MAGN</name>
<feature type="signal peptide" evidence="1">
    <location>
        <begin position="1"/>
        <end position="18"/>
    </location>
</feature>
<dbReference type="AlphaFoldDB" id="A0AAN8ZIZ7"/>